<feature type="domain" description="HPt" evidence="1">
    <location>
        <begin position="8"/>
        <end position="112"/>
    </location>
</feature>
<reference evidence="2" key="1">
    <citation type="submission" date="2016-10" db="EMBL/GenBank/DDBJ databases">
        <authorList>
            <person name="de Groot N.N."/>
        </authorList>
    </citation>
    <scope>NUCLEOTIDE SEQUENCE</scope>
</reference>
<accession>A0A1W1BRN1</accession>
<proteinExistence type="predicted"/>
<evidence type="ECO:0000259" key="1">
    <source>
        <dbReference type="PROSITE" id="PS50894"/>
    </source>
</evidence>
<dbReference type="SMART" id="SM00073">
    <property type="entry name" value="HPT"/>
    <property type="match status" value="1"/>
</dbReference>
<dbReference type="Gene3D" id="1.20.120.160">
    <property type="entry name" value="HPT domain"/>
    <property type="match status" value="1"/>
</dbReference>
<dbReference type="Pfam" id="PF01627">
    <property type="entry name" value="Hpt"/>
    <property type="match status" value="1"/>
</dbReference>
<dbReference type="AlphaFoldDB" id="A0A1W1BRN1"/>
<organism evidence="2">
    <name type="scientific">hydrothermal vent metagenome</name>
    <dbReference type="NCBI Taxonomy" id="652676"/>
    <lineage>
        <taxon>unclassified sequences</taxon>
        <taxon>metagenomes</taxon>
        <taxon>ecological metagenomes</taxon>
    </lineage>
</organism>
<evidence type="ECO:0000313" key="2">
    <source>
        <dbReference type="EMBL" id="SFV56144.1"/>
    </source>
</evidence>
<dbReference type="GO" id="GO:0000160">
    <property type="term" value="P:phosphorelay signal transduction system"/>
    <property type="evidence" value="ECO:0007669"/>
    <property type="project" value="InterPro"/>
</dbReference>
<dbReference type="InterPro" id="IPR036641">
    <property type="entry name" value="HPT_dom_sf"/>
</dbReference>
<dbReference type="SUPFAM" id="SSF47226">
    <property type="entry name" value="Histidine-containing phosphotransfer domain, HPT domain"/>
    <property type="match status" value="1"/>
</dbReference>
<dbReference type="PROSITE" id="PS50894">
    <property type="entry name" value="HPT"/>
    <property type="match status" value="1"/>
</dbReference>
<sequence length="134" mass="15719">MGVRSELEANFDFEIVDEFLDHYALMVDAMELLILDLAKEDMYKRSVEELFRLFHNIKSATGFLRLEMMQKLAAFVESVLEDLRKREKPANDDTINWLLAISDMFATWLKDLQMDKEQLSPIRFSLLKIPDIDA</sequence>
<protein>
    <recommendedName>
        <fullName evidence="1">HPt domain-containing protein</fullName>
    </recommendedName>
</protein>
<gene>
    <name evidence="2" type="ORF">MNB_SM-7-357</name>
</gene>
<dbReference type="EMBL" id="FPHB01000038">
    <property type="protein sequence ID" value="SFV56144.1"/>
    <property type="molecule type" value="Genomic_DNA"/>
</dbReference>
<dbReference type="InterPro" id="IPR008207">
    <property type="entry name" value="Sig_transdc_His_kin_Hpt_dom"/>
</dbReference>
<name>A0A1W1BRN1_9ZZZZ</name>